<comment type="caution">
    <text evidence="4">The sequence shown here is derived from an EMBL/GenBank/DDBJ whole genome shotgun (WGS) entry which is preliminary data.</text>
</comment>
<gene>
    <name evidence="4" type="ORF">GCM10023156_63940</name>
</gene>
<dbReference type="Proteomes" id="UP001500840">
    <property type="component" value="Unassembled WGS sequence"/>
</dbReference>
<dbReference type="SUPFAM" id="SSF54523">
    <property type="entry name" value="Pili subunits"/>
    <property type="match status" value="1"/>
</dbReference>
<reference evidence="5" key="1">
    <citation type="journal article" date="2019" name="Int. J. Syst. Evol. Microbiol.">
        <title>The Global Catalogue of Microorganisms (GCM) 10K type strain sequencing project: providing services to taxonomists for standard genome sequencing and annotation.</title>
        <authorList>
            <consortium name="The Broad Institute Genomics Platform"/>
            <consortium name="The Broad Institute Genome Sequencing Center for Infectious Disease"/>
            <person name="Wu L."/>
            <person name="Ma J."/>
        </authorList>
    </citation>
    <scope>NUCLEOTIDE SEQUENCE [LARGE SCALE GENOMIC DNA]</scope>
    <source>
        <strain evidence="5">JCM 17759</strain>
    </source>
</reference>
<dbReference type="Pfam" id="PF07963">
    <property type="entry name" value="N_methyl"/>
    <property type="match status" value="1"/>
</dbReference>
<keyword evidence="2" id="KW-0812">Transmembrane</keyword>
<evidence type="ECO:0000256" key="2">
    <source>
        <dbReference type="SAM" id="Phobius"/>
    </source>
</evidence>
<dbReference type="InterPro" id="IPR027558">
    <property type="entry name" value="Pre_pil_HX9DG_C"/>
</dbReference>
<feature type="transmembrane region" description="Helical" evidence="2">
    <location>
        <begin position="12"/>
        <end position="36"/>
    </location>
</feature>
<dbReference type="InterPro" id="IPR012902">
    <property type="entry name" value="N_methyl_site"/>
</dbReference>
<dbReference type="PROSITE" id="PS00409">
    <property type="entry name" value="PROKAR_NTER_METHYL"/>
    <property type="match status" value="1"/>
</dbReference>
<protein>
    <submittedName>
        <fullName evidence="4">DUF1559 domain-containing protein</fullName>
    </submittedName>
</protein>
<dbReference type="PANTHER" id="PTHR30093:SF2">
    <property type="entry name" value="TYPE II SECRETION SYSTEM PROTEIN H"/>
    <property type="match status" value="1"/>
</dbReference>
<dbReference type="NCBIfam" id="TIGR04294">
    <property type="entry name" value="pre_pil_HX9DG"/>
    <property type="match status" value="1"/>
</dbReference>
<keyword evidence="5" id="KW-1185">Reference proteome</keyword>
<evidence type="ECO:0000313" key="5">
    <source>
        <dbReference type="Proteomes" id="UP001500840"/>
    </source>
</evidence>
<keyword evidence="2" id="KW-0472">Membrane</keyword>
<feature type="region of interest" description="Disordered" evidence="1">
    <location>
        <begin position="75"/>
        <end position="98"/>
    </location>
</feature>
<dbReference type="Pfam" id="PF07596">
    <property type="entry name" value="SBP_bac_10"/>
    <property type="match status" value="1"/>
</dbReference>
<dbReference type="Gene3D" id="3.30.700.10">
    <property type="entry name" value="Glycoprotein, Type 4 Pilin"/>
    <property type="match status" value="1"/>
</dbReference>
<feature type="domain" description="DUF1559" evidence="3">
    <location>
        <begin position="37"/>
        <end position="369"/>
    </location>
</feature>
<keyword evidence="2" id="KW-1133">Transmembrane helix</keyword>
<organism evidence="4 5">
    <name type="scientific">Novipirellula rosea</name>
    <dbReference type="NCBI Taxonomy" id="1031540"/>
    <lineage>
        <taxon>Bacteria</taxon>
        <taxon>Pseudomonadati</taxon>
        <taxon>Planctomycetota</taxon>
        <taxon>Planctomycetia</taxon>
        <taxon>Pirellulales</taxon>
        <taxon>Pirellulaceae</taxon>
        <taxon>Novipirellula</taxon>
    </lineage>
</organism>
<dbReference type="PANTHER" id="PTHR30093">
    <property type="entry name" value="GENERAL SECRETION PATHWAY PROTEIN G"/>
    <property type="match status" value="1"/>
</dbReference>
<dbReference type="NCBIfam" id="TIGR02532">
    <property type="entry name" value="IV_pilin_GFxxxE"/>
    <property type="match status" value="1"/>
</dbReference>
<name>A0ABP8NSX4_9BACT</name>
<dbReference type="EMBL" id="BAABGA010000112">
    <property type="protein sequence ID" value="GAA4470541.1"/>
    <property type="molecule type" value="Genomic_DNA"/>
</dbReference>
<dbReference type="InterPro" id="IPR011453">
    <property type="entry name" value="DUF1559"/>
</dbReference>
<accession>A0ABP8NSX4</accession>
<evidence type="ECO:0000259" key="3">
    <source>
        <dbReference type="Pfam" id="PF07596"/>
    </source>
</evidence>
<evidence type="ECO:0000313" key="4">
    <source>
        <dbReference type="EMBL" id="GAA4470541.1"/>
    </source>
</evidence>
<proteinExistence type="predicted"/>
<sequence>MSNYLGRHGKSGFTLVELLVVIAIIGVLVGLLLPAVQAAREAARRMSCSNNFKQLGLAMHNYHSSFNQLPIQGTGPYGDVSKGPNNTGNEGAASRRSTKRQGSALIGLLPFCELTGLWESISNEQVSDDGAILYYPFGPNHTYGGSDVTRYNPAVTEVPMFRCPSDPGVGFPALGRSNYAFCLGDTVWNIHRGILHRNNSTEVAGKSNVANCRGMFVAHASMRFGDILDGLSNTIAMGEIATDMGDNFATTTFGTNQSDNNLILSNPSACDVAIDASRPTFYNPASASYLAMPGAPNILRGYRWTAAGACFTGMTTTRPPNKPLCGRYSATTNAIEHVGSFPSSSRHQGGCHVLMGDGAVKFVTDSIEAGDGTTGPVDPGRAGCKAAGLQSPYGLWGALGTRSSKETVSIENL</sequence>
<evidence type="ECO:0000256" key="1">
    <source>
        <dbReference type="SAM" id="MobiDB-lite"/>
    </source>
</evidence>
<dbReference type="InterPro" id="IPR045584">
    <property type="entry name" value="Pilin-like"/>
</dbReference>
<dbReference type="RefSeq" id="WP_339946587.1">
    <property type="nucleotide sequence ID" value="NZ_BAABGA010000112.1"/>
</dbReference>